<keyword evidence="4 7" id="KW-0378">Hydrolase</keyword>
<dbReference type="SUPFAM" id="SSF111321">
    <property type="entry name" value="AF1104-like"/>
    <property type="match status" value="1"/>
</dbReference>
<dbReference type="InterPro" id="IPR002791">
    <property type="entry name" value="ARMT1-like_metal-bd"/>
</dbReference>
<dbReference type="GO" id="GO:0046872">
    <property type="term" value="F:metal ion binding"/>
    <property type="evidence" value="ECO:0007669"/>
    <property type="project" value="UniProtKB-UniRule"/>
</dbReference>
<evidence type="ECO:0000256" key="4">
    <source>
        <dbReference type="ARBA" id="ARBA00022801"/>
    </source>
</evidence>
<dbReference type="OMA" id="SHFWTGP"/>
<comment type="catalytic activity">
    <reaction evidence="6 7">
        <text>beta-D-fructose 6-phosphate = dihydroxyacetone + D-glyceraldehyde 3-phosphate</text>
        <dbReference type="Rhea" id="RHEA:28002"/>
        <dbReference type="ChEBI" id="CHEBI:16016"/>
        <dbReference type="ChEBI" id="CHEBI:57634"/>
        <dbReference type="ChEBI" id="CHEBI:59776"/>
    </reaction>
</comment>
<evidence type="ECO:0000313" key="9">
    <source>
        <dbReference type="EMBL" id="KFA70064.1"/>
    </source>
</evidence>
<evidence type="ECO:0000256" key="1">
    <source>
        <dbReference type="ARBA" id="ARBA00001326"/>
    </source>
</evidence>
<name>A0A084R1H9_STAC4</name>
<dbReference type="GO" id="GO:0097023">
    <property type="term" value="F:fructose 6-phosphate aldolase activity"/>
    <property type="evidence" value="ECO:0007669"/>
    <property type="project" value="RHEA"/>
</dbReference>
<comment type="cofactor">
    <cofactor evidence="7">
        <name>Mn(2+)</name>
        <dbReference type="ChEBI" id="CHEBI:29035"/>
    </cofactor>
    <cofactor evidence="7">
        <name>Ni(2+)</name>
        <dbReference type="ChEBI" id="CHEBI:49786"/>
    </cofactor>
</comment>
<dbReference type="EC" id="3.1.3.-" evidence="7"/>
<dbReference type="GO" id="GO:0103026">
    <property type="term" value="F:fructose-1-phosphatase activity"/>
    <property type="evidence" value="ECO:0007669"/>
    <property type="project" value="RHEA"/>
</dbReference>
<keyword evidence="10" id="KW-1185">Reference proteome</keyword>
<comment type="similarity">
    <text evidence="2 7">Belongs to the damage-control phosphatase family. Sugar phosphate phosphatase III subfamily.</text>
</comment>
<dbReference type="InParanoid" id="A0A084R1H9"/>
<dbReference type="GO" id="GO:0005634">
    <property type="term" value="C:nucleus"/>
    <property type="evidence" value="ECO:0007669"/>
    <property type="project" value="TreeGrafter"/>
</dbReference>
<dbReference type="Gene3D" id="3.40.50.10880">
    <property type="entry name" value="Uncharacterised protein PF01937, DUF89, domain 3"/>
    <property type="match status" value="1"/>
</dbReference>
<evidence type="ECO:0000256" key="5">
    <source>
        <dbReference type="ARBA" id="ARBA00023211"/>
    </source>
</evidence>
<evidence type="ECO:0000259" key="8">
    <source>
        <dbReference type="Pfam" id="PF01937"/>
    </source>
</evidence>
<dbReference type="PANTHER" id="PTHR12260:SF6">
    <property type="entry name" value="DAMAGE-CONTROL PHOSPHATASE ARMT1"/>
    <property type="match status" value="1"/>
</dbReference>
<dbReference type="Gene3D" id="1.20.930.60">
    <property type="match status" value="1"/>
</dbReference>
<evidence type="ECO:0000256" key="2">
    <source>
        <dbReference type="ARBA" id="ARBA00009519"/>
    </source>
</evidence>
<accession>A0A084R1H9</accession>
<protein>
    <recommendedName>
        <fullName evidence="7">Sugar phosphate phosphatase</fullName>
        <ecNumber evidence="7">3.1.3.-</ecNumber>
    </recommendedName>
</protein>
<gene>
    <name evidence="9" type="ORF">S40285_03346</name>
</gene>
<comment type="catalytic activity">
    <reaction evidence="1 7">
        <text>beta-D-fructose 1-phosphate + H2O = D-fructose + phosphate</text>
        <dbReference type="Rhea" id="RHEA:35603"/>
        <dbReference type="ChEBI" id="CHEBI:15377"/>
        <dbReference type="ChEBI" id="CHEBI:37721"/>
        <dbReference type="ChEBI" id="CHEBI:43474"/>
        <dbReference type="ChEBI" id="CHEBI:138881"/>
    </reaction>
</comment>
<dbReference type="OrthoDB" id="541375at2759"/>
<sequence>MHKEITNVPSVWTSNRGTMAQETAKSRWPKLVQGMIEDVCITGAELGPTPAFEEIKSIQGKLQRLKEEIIIDDELRQLEDDGSADIAAYNRMLLDMGKLTWLHCPWLYGECYLYRRVQLLFSTSTSWKGYDVFKRQKESTLVMSQKAVEELASRFTQVVANPAQPIKNLDDELARLLFVEMTELALWGNATDLSLLTKLSLEEIQSLQGRAAIEKSQQNIVDNDILDVWHYLRKTQSTKTKRHIDLVLDNAGFELFADVLYAAYLIESGLGTSITLHAKCFPWFVSDVIPNDMDFLLENLRSTGLNSLATQIKRYLELGLMRIEVDPFWTTAYSFHDIIVEAPVLFQRLQDSHLTIWKGDLNYRKLTRDGLWPHTTAFKSSLGPLGEGSGVKILALRTNKSDTCVGIENEQKLKSLDREAPGMGWVRGGKHAVISFSDGC</sequence>
<keyword evidence="5 7" id="KW-0464">Manganese</keyword>
<dbReference type="AlphaFoldDB" id="A0A084R1H9"/>
<comment type="function">
    <text evidence="7">Metal-dependent phosphatase that shows phosphatase activity against several substrates, including fructose-1-phosphate and fructose-6-phosphate. Its preference for fructose-1-phosphate, a strong glycating agent that causes DNA damage rather than a canonical yeast metabolite, suggests a damage-control function in hexose phosphate metabolism.</text>
</comment>
<evidence type="ECO:0000313" key="10">
    <source>
        <dbReference type="Proteomes" id="UP000028524"/>
    </source>
</evidence>
<dbReference type="EMBL" id="KL659308">
    <property type="protein sequence ID" value="KFA70064.1"/>
    <property type="molecule type" value="Genomic_DNA"/>
</dbReference>
<dbReference type="InterPro" id="IPR036075">
    <property type="entry name" value="ARMT-1-like_metal-bd_sf"/>
</dbReference>
<reference evidence="9 10" key="1">
    <citation type="journal article" date="2014" name="BMC Genomics">
        <title>Comparative genome sequencing reveals chemotype-specific gene clusters in the toxigenic black mold Stachybotrys.</title>
        <authorList>
            <person name="Semeiks J."/>
            <person name="Borek D."/>
            <person name="Otwinowski Z."/>
            <person name="Grishin N.V."/>
        </authorList>
    </citation>
    <scope>NUCLEOTIDE SEQUENCE [LARGE SCALE GENOMIC DNA]</scope>
    <source>
        <strain evidence="9 10">IBT 40285</strain>
    </source>
</reference>
<comment type="domain">
    <text evidence="7">Subfamily III proteins have a conserved RTxK motif about 40-50 residues from the C-terminus; the threonine may be replaced by serine or cysteine.</text>
</comment>
<feature type="domain" description="Damage-control phosphatase ARMT1-like metal-binding" evidence="8">
    <location>
        <begin position="23"/>
        <end position="411"/>
    </location>
</feature>
<evidence type="ECO:0000256" key="3">
    <source>
        <dbReference type="ARBA" id="ARBA00022723"/>
    </source>
</evidence>
<proteinExistence type="inferred from homology"/>
<dbReference type="GO" id="GO:0006974">
    <property type="term" value="P:DNA damage response"/>
    <property type="evidence" value="ECO:0007669"/>
    <property type="project" value="TreeGrafter"/>
</dbReference>
<dbReference type="STRING" id="1283841.A0A084R1H9"/>
<dbReference type="Pfam" id="PF01937">
    <property type="entry name" value="ARMT1-like_dom"/>
    <property type="match status" value="1"/>
</dbReference>
<keyword evidence="3 7" id="KW-0479">Metal-binding</keyword>
<organism evidence="9 10">
    <name type="scientific">Stachybotrys chlorohalonatus (strain IBT 40285)</name>
    <dbReference type="NCBI Taxonomy" id="1283841"/>
    <lineage>
        <taxon>Eukaryota</taxon>
        <taxon>Fungi</taxon>
        <taxon>Dikarya</taxon>
        <taxon>Ascomycota</taxon>
        <taxon>Pezizomycotina</taxon>
        <taxon>Sordariomycetes</taxon>
        <taxon>Hypocreomycetidae</taxon>
        <taxon>Hypocreales</taxon>
        <taxon>Stachybotryaceae</taxon>
        <taxon>Stachybotrys</taxon>
    </lineage>
</organism>
<evidence type="ECO:0000256" key="7">
    <source>
        <dbReference type="RuleBase" id="RU367030"/>
    </source>
</evidence>
<dbReference type="HOGENOM" id="CLU_030117_2_1_1"/>
<dbReference type="InterPro" id="IPR039763">
    <property type="entry name" value="ARMT1"/>
</dbReference>
<evidence type="ECO:0000256" key="6">
    <source>
        <dbReference type="ARBA" id="ARBA00048809"/>
    </source>
</evidence>
<dbReference type="Proteomes" id="UP000028524">
    <property type="component" value="Unassembled WGS sequence"/>
</dbReference>
<dbReference type="PANTHER" id="PTHR12260">
    <property type="entry name" value="DAMAGE-CONTROL PHOSPHATASE ARMT1"/>
    <property type="match status" value="1"/>
</dbReference>